<protein>
    <submittedName>
        <fullName evidence="1">Uncharacterized protein</fullName>
    </submittedName>
</protein>
<gene>
    <name evidence="1" type="ORF">D641_0107210</name>
</gene>
<dbReference type="HOGENOM" id="CLU_2858885_0_0_11"/>
<evidence type="ECO:0000313" key="2">
    <source>
        <dbReference type="Proteomes" id="UP000019754"/>
    </source>
</evidence>
<comment type="caution">
    <text evidence="1">The sequence shown here is derived from an EMBL/GenBank/DDBJ whole genome shotgun (WGS) entry which is preliminary data.</text>
</comment>
<dbReference type="Proteomes" id="UP000019754">
    <property type="component" value="Unassembled WGS sequence"/>
</dbReference>
<organism evidence="1 2">
    <name type="scientific">Brachybacterium muris UCD-AY4</name>
    <dbReference type="NCBI Taxonomy" id="1249481"/>
    <lineage>
        <taxon>Bacteria</taxon>
        <taxon>Bacillati</taxon>
        <taxon>Actinomycetota</taxon>
        <taxon>Actinomycetes</taxon>
        <taxon>Micrococcales</taxon>
        <taxon>Dermabacteraceae</taxon>
        <taxon>Brachybacterium</taxon>
    </lineage>
</organism>
<proteinExistence type="predicted"/>
<evidence type="ECO:0000313" key="1">
    <source>
        <dbReference type="EMBL" id="EYT49675.1"/>
    </source>
</evidence>
<keyword evidence="2" id="KW-1185">Reference proteome</keyword>
<dbReference type="AlphaFoldDB" id="A0A022KY39"/>
<dbReference type="EMBL" id="AORC01000008">
    <property type="protein sequence ID" value="EYT49675.1"/>
    <property type="molecule type" value="Genomic_DNA"/>
</dbReference>
<accession>A0A022KY39</accession>
<name>A0A022KY39_9MICO</name>
<sequence>MRVTLRCSGAECMGRNLDVDADPFAELDLDTDPFAGLDLDPDAVGGRIRLWTRVGLRILPGSRM</sequence>
<reference evidence="1 2" key="1">
    <citation type="journal article" date="2013" name="Genome Announc.">
        <title>Draft genome sequence of an Actinobacterium, Brachybacterium muris strain UCD-AY4.</title>
        <authorList>
            <person name="Lo J.R."/>
            <person name="Lang J.M."/>
            <person name="Darling A.E."/>
            <person name="Eisen J.A."/>
            <person name="Coil D.A."/>
        </authorList>
    </citation>
    <scope>NUCLEOTIDE SEQUENCE [LARGE SCALE GENOMIC DNA]</scope>
    <source>
        <strain evidence="1 2">UCD-AY4</strain>
    </source>
</reference>